<dbReference type="InterPro" id="IPR019734">
    <property type="entry name" value="TPR_rpt"/>
</dbReference>
<reference evidence="5" key="1">
    <citation type="submission" date="2017-02" db="EMBL/GenBank/DDBJ databases">
        <title>Genome of Microbulbifer agarilyticus GP101.</title>
        <authorList>
            <person name="Jung J."/>
            <person name="Bae S.S."/>
            <person name="Baek K."/>
        </authorList>
    </citation>
    <scope>NUCLEOTIDE SEQUENCE [LARGE SCALE GENOMIC DNA]</scope>
    <source>
        <strain evidence="5">GP101</strain>
    </source>
</reference>
<keyword evidence="6" id="KW-1185">Reference proteome</keyword>
<dbReference type="STRING" id="260552.Mag101_04570"/>
<dbReference type="InterPro" id="IPR051685">
    <property type="entry name" value="Ycf3/AcsC/BcsC/TPR_MFPF"/>
</dbReference>
<dbReference type="KEGG" id="maga:Mag101_04570"/>
<dbReference type="Gene3D" id="1.25.40.10">
    <property type="entry name" value="Tetratricopeptide repeat domain"/>
    <property type="match status" value="2"/>
</dbReference>
<dbReference type="OrthoDB" id="9766710at2"/>
<dbReference type="PROSITE" id="PS50005">
    <property type="entry name" value="TPR"/>
    <property type="match status" value="1"/>
</dbReference>
<organism evidence="5 6">
    <name type="scientific">Microbulbifer agarilyticus</name>
    <dbReference type="NCBI Taxonomy" id="260552"/>
    <lineage>
        <taxon>Bacteria</taxon>
        <taxon>Pseudomonadati</taxon>
        <taxon>Pseudomonadota</taxon>
        <taxon>Gammaproteobacteria</taxon>
        <taxon>Cellvibrionales</taxon>
        <taxon>Microbulbiferaceae</taxon>
        <taxon>Microbulbifer</taxon>
    </lineage>
</organism>
<evidence type="ECO:0000313" key="6">
    <source>
        <dbReference type="Proteomes" id="UP000188219"/>
    </source>
</evidence>
<accession>A0A1Q2M2Q9</accession>
<dbReference type="InterPro" id="IPR011990">
    <property type="entry name" value="TPR-like_helical_dom_sf"/>
</dbReference>
<sequence length="652" mass="72766">MQLLLPFLLACRQPHKALETALAYSQPANLRRHLRGAAMASSLAILCACAQQPQVANEEQGDWRDQWETEAVSEAGTQTPAQDSGEDGASEPAETSATADASDQPDTAATTADAKAKPFPIETLYTLLVAEIAGNREQYDLALANYYFQAERTKDAGVAARATRIARYLNARRAALRSAQLWVKLAPDSADAQLAATAELTLAGKLDEALHHAELALALGGNAPLQSVAATAVDNEELAAKVLPEFERLHLKYPGNSEVSLAYAMLLRANKRSQEALKITRQVQERDPSNLDAPLLESHALIDMGRENEARRLLENLVELYPKESRLRLQYARLLIRQDLDLAQQQFAELVKQRPNDGNLILSLALIHYETKQFDKAAPLLNKLLKLEDHESIAHFYLGGIAEQTDNPQQAVIHYRLVRPGSDYVQAITRGTSLLAKLGETEEVHKWFSELRQRHSTQQEQFYLMQTDLLTKNGYLEEAQTLLADAIKENEDSNRLIYAHAMASEQLGDVENFEQGLRKLLSRDPDNANLLNTLGYKLLSYDDRVEEAMVLISKAIELSPDDPAIIDSMGWAHYRLGNYTEAVTYLQKALSLLQDHEIAAHLGEALWALGEHQQAMQVWEQGLQQNPESKLIPEAMQRLQDQQRLEQHVTES</sequence>
<protein>
    <submittedName>
        <fullName evidence="5">Uncharacterized protein</fullName>
    </submittedName>
</protein>
<evidence type="ECO:0000256" key="2">
    <source>
        <dbReference type="ARBA" id="ARBA00022803"/>
    </source>
</evidence>
<gene>
    <name evidence="5" type="ORF">Mag101_04570</name>
</gene>
<dbReference type="Pfam" id="PF13432">
    <property type="entry name" value="TPR_16"/>
    <property type="match status" value="2"/>
</dbReference>
<dbReference type="eggNOG" id="COG0457">
    <property type="taxonomic scope" value="Bacteria"/>
</dbReference>
<dbReference type="SMART" id="SM00028">
    <property type="entry name" value="TPR"/>
    <property type="match status" value="6"/>
</dbReference>
<feature type="region of interest" description="Disordered" evidence="4">
    <location>
        <begin position="70"/>
        <end position="114"/>
    </location>
</feature>
<evidence type="ECO:0000256" key="3">
    <source>
        <dbReference type="PROSITE-ProRule" id="PRU00339"/>
    </source>
</evidence>
<name>A0A1Q2M2Q9_9GAMM</name>
<proteinExistence type="predicted"/>
<evidence type="ECO:0000313" key="5">
    <source>
        <dbReference type="EMBL" id="AQQ66991.1"/>
    </source>
</evidence>
<dbReference type="SUPFAM" id="SSF48452">
    <property type="entry name" value="TPR-like"/>
    <property type="match status" value="2"/>
</dbReference>
<dbReference type="Pfam" id="PF14559">
    <property type="entry name" value="TPR_19"/>
    <property type="match status" value="1"/>
</dbReference>
<dbReference type="AlphaFoldDB" id="A0A1Q2M2Q9"/>
<keyword evidence="2 3" id="KW-0802">TPR repeat</keyword>
<dbReference type="EMBL" id="CP019650">
    <property type="protein sequence ID" value="AQQ66991.1"/>
    <property type="molecule type" value="Genomic_DNA"/>
</dbReference>
<dbReference type="Proteomes" id="UP000188219">
    <property type="component" value="Chromosome"/>
</dbReference>
<dbReference type="PANTHER" id="PTHR44943">
    <property type="entry name" value="CELLULOSE SYNTHASE OPERON PROTEIN C"/>
    <property type="match status" value="1"/>
</dbReference>
<evidence type="ECO:0000256" key="4">
    <source>
        <dbReference type="SAM" id="MobiDB-lite"/>
    </source>
</evidence>
<dbReference type="RefSeq" id="WP_077401413.1">
    <property type="nucleotide sequence ID" value="NZ_CP019650.1"/>
</dbReference>
<dbReference type="PANTHER" id="PTHR44943:SF8">
    <property type="entry name" value="TPR REPEAT-CONTAINING PROTEIN MJ0263"/>
    <property type="match status" value="1"/>
</dbReference>
<feature type="repeat" description="TPR" evidence="3">
    <location>
        <begin position="563"/>
        <end position="596"/>
    </location>
</feature>
<feature type="compositionally biased region" description="Low complexity" evidence="4">
    <location>
        <begin position="95"/>
        <end position="113"/>
    </location>
</feature>
<evidence type="ECO:0000256" key="1">
    <source>
        <dbReference type="ARBA" id="ARBA00022737"/>
    </source>
</evidence>
<keyword evidence="1" id="KW-0677">Repeat</keyword>